<name>A0A101XPB2_9BACL</name>
<comment type="similarity">
    <text evidence="3">Belongs to the IspD/TarI cytidylyltransferase family. IspD subfamily.</text>
</comment>
<keyword evidence="7" id="KW-0548">Nucleotidyltransferase</keyword>
<evidence type="ECO:0000256" key="6">
    <source>
        <dbReference type="ARBA" id="ARBA00022679"/>
    </source>
</evidence>
<evidence type="ECO:0000256" key="5">
    <source>
        <dbReference type="ARBA" id="ARBA00019056"/>
    </source>
</evidence>
<evidence type="ECO:0000313" key="10">
    <source>
        <dbReference type="Proteomes" id="UP000053557"/>
    </source>
</evidence>
<dbReference type="NCBIfam" id="TIGR00453">
    <property type="entry name" value="ispD"/>
    <property type="match status" value="1"/>
</dbReference>
<evidence type="ECO:0000256" key="8">
    <source>
        <dbReference type="ARBA" id="ARBA00023229"/>
    </source>
</evidence>
<accession>A0A101XPB2</accession>
<keyword evidence="8" id="KW-0414">Isoprene biosynthesis</keyword>
<dbReference type="FunFam" id="3.90.550.10:FF:000003">
    <property type="entry name" value="2-C-methyl-D-erythritol 4-phosphate cytidylyltransferase"/>
    <property type="match status" value="1"/>
</dbReference>
<evidence type="ECO:0000256" key="7">
    <source>
        <dbReference type="ARBA" id="ARBA00022695"/>
    </source>
</evidence>
<keyword evidence="6" id="KW-0808">Transferase</keyword>
<reference evidence="9 10" key="1">
    <citation type="submission" date="2015-12" db="EMBL/GenBank/DDBJ databases">
        <title>Draft genome sequence of Acidibacillus ferrooxidans ITV001, isolated from a chalcopyrite acid mine drainage site in Brazil.</title>
        <authorList>
            <person name="Dall'Agnol H."/>
            <person name="Nancucheo I."/>
            <person name="Johnson B."/>
            <person name="Oliveira R."/>
            <person name="Leite L."/>
            <person name="Pylro V."/>
            <person name="Nunes G.L."/>
            <person name="Tzotzos G."/>
            <person name="Fernandes G.R."/>
            <person name="Dutra J."/>
            <person name="Orellana S.C."/>
            <person name="Oliveira G."/>
        </authorList>
    </citation>
    <scope>NUCLEOTIDE SEQUENCE [LARGE SCALE GENOMIC DNA]</scope>
    <source>
        <strain evidence="10">ITV01</strain>
    </source>
</reference>
<dbReference type="InterPro" id="IPR001228">
    <property type="entry name" value="IspD"/>
</dbReference>
<gene>
    <name evidence="9" type="ORF">ATW55_13750</name>
</gene>
<dbReference type="InterPro" id="IPR050088">
    <property type="entry name" value="IspD/TarI_cytidylyltransf_bact"/>
</dbReference>
<dbReference type="GO" id="GO:0050518">
    <property type="term" value="F:2-C-methyl-D-erythritol 4-phosphate cytidylyltransferase activity"/>
    <property type="evidence" value="ECO:0007669"/>
    <property type="project" value="UniProtKB-EC"/>
</dbReference>
<dbReference type="Proteomes" id="UP000053557">
    <property type="component" value="Unassembled WGS sequence"/>
</dbReference>
<protein>
    <recommendedName>
        <fullName evidence="5">2-C-methyl-D-erythritol 4-phosphate cytidylyltransferase</fullName>
        <ecNumber evidence="4">2.7.7.60</ecNumber>
    </recommendedName>
</protein>
<dbReference type="InterPro" id="IPR018294">
    <property type="entry name" value="ISPD_synthase_CS"/>
</dbReference>
<comment type="caution">
    <text evidence="9">The sequence shown here is derived from an EMBL/GenBank/DDBJ whole genome shotgun (WGS) entry which is preliminary data.</text>
</comment>
<dbReference type="InterPro" id="IPR029044">
    <property type="entry name" value="Nucleotide-diphossugar_trans"/>
</dbReference>
<dbReference type="UniPathway" id="UPA00056">
    <property type="reaction ID" value="UER00093"/>
</dbReference>
<proteinExistence type="inferred from homology"/>
<evidence type="ECO:0000256" key="1">
    <source>
        <dbReference type="ARBA" id="ARBA00001282"/>
    </source>
</evidence>
<dbReference type="Gene3D" id="3.90.550.10">
    <property type="entry name" value="Spore Coat Polysaccharide Biosynthesis Protein SpsA, Chain A"/>
    <property type="match status" value="1"/>
</dbReference>
<dbReference type="PANTHER" id="PTHR32125">
    <property type="entry name" value="2-C-METHYL-D-ERYTHRITOL 4-PHOSPHATE CYTIDYLYLTRANSFERASE, CHLOROPLASTIC"/>
    <property type="match status" value="1"/>
</dbReference>
<dbReference type="CDD" id="cd02516">
    <property type="entry name" value="CDP-ME_synthetase"/>
    <property type="match status" value="1"/>
</dbReference>
<evidence type="ECO:0000256" key="2">
    <source>
        <dbReference type="ARBA" id="ARBA00004787"/>
    </source>
</evidence>
<dbReference type="GO" id="GO:0019288">
    <property type="term" value="P:isopentenyl diphosphate biosynthetic process, methylerythritol 4-phosphate pathway"/>
    <property type="evidence" value="ECO:0007669"/>
    <property type="project" value="UniProtKB-UniPathway"/>
</dbReference>
<organism evidence="9 10">
    <name type="scientific">Ferroacidibacillus organovorans</name>
    <dbReference type="NCBI Taxonomy" id="1765683"/>
    <lineage>
        <taxon>Bacteria</taxon>
        <taxon>Bacillati</taxon>
        <taxon>Bacillota</taxon>
        <taxon>Bacilli</taxon>
        <taxon>Bacillales</taxon>
        <taxon>Alicyclobacillaceae</taxon>
        <taxon>Ferroacidibacillus</taxon>
    </lineage>
</organism>
<dbReference type="RefSeq" id="WP_067718368.1">
    <property type="nucleotide sequence ID" value="NZ_LPVJ01000059.1"/>
</dbReference>
<dbReference type="AlphaFoldDB" id="A0A101XPB2"/>
<dbReference type="InterPro" id="IPR034683">
    <property type="entry name" value="IspD/TarI"/>
</dbReference>
<evidence type="ECO:0000256" key="4">
    <source>
        <dbReference type="ARBA" id="ARBA00012526"/>
    </source>
</evidence>
<sequence>MDHFDDVDVLIMAAGTGSRMKSGVRKQWLTLCGQPLFSYVTRLFQMYGFTSVAIVMHEDDLVPAGDDLREAGLGATRLVAGGPDRQSSVRNGLRTCTREMVLVHDAARPFLCEEDVRAVVARGRATGAATLGHAVRDTLVRAERETIAGRVEREQLYQLQTPQVFRRDWLERAHEEARCAGFLATDDTSVVERLGCVVDIVQGAAHNLKITEPSDRLFLAMWEALRCGSD</sequence>
<keyword evidence="10" id="KW-1185">Reference proteome</keyword>
<dbReference type="Pfam" id="PF01128">
    <property type="entry name" value="IspD"/>
    <property type="match status" value="1"/>
</dbReference>
<comment type="pathway">
    <text evidence="2">Isoprenoid biosynthesis; isopentenyl diphosphate biosynthesis via DXP pathway; isopentenyl diphosphate from 1-deoxy-D-xylulose 5-phosphate: step 2/6.</text>
</comment>
<dbReference type="OrthoDB" id="9806837at2"/>
<dbReference type="SUPFAM" id="SSF53448">
    <property type="entry name" value="Nucleotide-diphospho-sugar transferases"/>
    <property type="match status" value="1"/>
</dbReference>
<dbReference type="EMBL" id="LPVJ01000059">
    <property type="protein sequence ID" value="KUO95117.1"/>
    <property type="molecule type" value="Genomic_DNA"/>
</dbReference>
<dbReference type="EC" id="2.7.7.60" evidence="4"/>
<dbReference type="PANTHER" id="PTHR32125:SF4">
    <property type="entry name" value="2-C-METHYL-D-ERYTHRITOL 4-PHOSPHATE CYTIDYLYLTRANSFERASE, CHLOROPLASTIC"/>
    <property type="match status" value="1"/>
</dbReference>
<evidence type="ECO:0000313" key="9">
    <source>
        <dbReference type="EMBL" id="KUO95117.1"/>
    </source>
</evidence>
<comment type="catalytic activity">
    <reaction evidence="1">
        <text>2-C-methyl-D-erythritol 4-phosphate + CTP + H(+) = 4-CDP-2-C-methyl-D-erythritol + diphosphate</text>
        <dbReference type="Rhea" id="RHEA:13429"/>
        <dbReference type="ChEBI" id="CHEBI:15378"/>
        <dbReference type="ChEBI" id="CHEBI:33019"/>
        <dbReference type="ChEBI" id="CHEBI:37563"/>
        <dbReference type="ChEBI" id="CHEBI:57823"/>
        <dbReference type="ChEBI" id="CHEBI:58262"/>
        <dbReference type="EC" id="2.7.7.60"/>
    </reaction>
</comment>
<evidence type="ECO:0000256" key="3">
    <source>
        <dbReference type="ARBA" id="ARBA00009789"/>
    </source>
</evidence>
<dbReference type="PROSITE" id="PS01295">
    <property type="entry name" value="ISPD"/>
    <property type="match status" value="1"/>
</dbReference>